<feature type="compositionally biased region" description="Low complexity" evidence="1">
    <location>
        <begin position="102"/>
        <end position="130"/>
    </location>
</feature>
<gene>
    <name evidence="3" type="ORF">FKW77_007851</name>
</gene>
<feature type="region of interest" description="Disordered" evidence="1">
    <location>
        <begin position="182"/>
        <end position="318"/>
    </location>
</feature>
<name>A0A517LLW2_9PEZI</name>
<evidence type="ECO:0000256" key="2">
    <source>
        <dbReference type="SAM" id="Phobius"/>
    </source>
</evidence>
<evidence type="ECO:0008006" key="5">
    <source>
        <dbReference type="Google" id="ProtNLM"/>
    </source>
</evidence>
<keyword evidence="2" id="KW-1133">Transmembrane helix</keyword>
<feature type="compositionally biased region" description="Pro residues" evidence="1">
    <location>
        <begin position="46"/>
        <end position="55"/>
    </location>
</feature>
<evidence type="ECO:0000313" key="4">
    <source>
        <dbReference type="Proteomes" id="UP000316270"/>
    </source>
</evidence>
<proteinExistence type="predicted"/>
<keyword evidence="4" id="KW-1185">Reference proteome</keyword>
<keyword evidence="2" id="KW-0812">Transmembrane</keyword>
<dbReference type="OrthoDB" id="5411678at2759"/>
<sequence length="378" mass="38455">MSTNGTAPSTPPLTSTPSTTSLPTNDTPPATPATTPTPTTSAPTTTPSPTPPTNTVPPVTSVVTAPSAPPTTQLVTSTVAANTSNGSVVPASTVVVTVVSTPTTTPFNDTTVSQTSGAVSPSSTSTSSAALNAQGRPSGKSGGLTPAGTIAIAVVIPIVVIAALVFAGLFLWRRRKQQQDAEEERRKEMEAYGFNPNNDPTLPAVGGGGSEMMEDDSGYRGWGKATTVSNRKASTALSSGLHPSSDAGHHSPGSLNASDQHSGDPLVAGGARRSTMDSETIGALGTAPAATENIRRGPSNASSSYSMGAHSNGSADASMPVGGNDYYTDNMYYGNHPYDAPGQGQEAVIRDNPARRNTQIQRSNIYPQQGSSGIAQNF</sequence>
<dbReference type="STRING" id="50376.A0A517LLW2"/>
<accession>A0A517LLW2</accession>
<feature type="region of interest" description="Disordered" evidence="1">
    <location>
        <begin position="356"/>
        <end position="378"/>
    </location>
</feature>
<dbReference type="EMBL" id="CP042199">
    <property type="protein sequence ID" value="QDS76623.1"/>
    <property type="molecule type" value="Genomic_DNA"/>
</dbReference>
<dbReference type="AlphaFoldDB" id="A0A517LLW2"/>
<feature type="compositionally biased region" description="Polar residues" evidence="1">
    <location>
        <begin position="226"/>
        <end position="242"/>
    </location>
</feature>
<feature type="region of interest" description="Disordered" evidence="1">
    <location>
        <begin position="102"/>
        <end position="143"/>
    </location>
</feature>
<feature type="region of interest" description="Disordered" evidence="1">
    <location>
        <begin position="1"/>
        <end position="68"/>
    </location>
</feature>
<feature type="compositionally biased region" description="Low complexity" evidence="1">
    <location>
        <begin position="12"/>
        <end position="45"/>
    </location>
</feature>
<evidence type="ECO:0000313" key="3">
    <source>
        <dbReference type="EMBL" id="QDS76623.1"/>
    </source>
</evidence>
<feature type="compositionally biased region" description="Low complexity" evidence="1">
    <location>
        <begin position="56"/>
        <end position="68"/>
    </location>
</feature>
<evidence type="ECO:0000256" key="1">
    <source>
        <dbReference type="SAM" id="MobiDB-lite"/>
    </source>
</evidence>
<feature type="compositionally biased region" description="Polar residues" evidence="1">
    <location>
        <begin position="299"/>
        <end position="315"/>
    </location>
</feature>
<organism evidence="3 4">
    <name type="scientific">Venturia effusa</name>
    <dbReference type="NCBI Taxonomy" id="50376"/>
    <lineage>
        <taxon>Eukaryota</taxon>
        <taxon>Fungi</taxon>
        <taxon>Dikarya</taxon>
        <taxon>Ascomycota</taxon>
        <taxon>Pezizomycotina</taxon>
        <taxon>Dothideomycetes</taxon>
        <taxon>Pleosporomycetidae</taxon>
        <taxon>Venturiales</taxon>
        <taxon>Venturiaceae</taxon>
        <taxon>Venturia</taxon>
    </lineage>
</organism>
<dbReference type="Proteomes" id="UP000316270">
    <property type="component" value="Chromosome 15"/>
</dbReference>
<reference evidence="3 4" key="1">
    <citation type="submission" date="2019-07" db="EMBL/GenBank/DDBJ databases">
        <title>Finished genome of Venturia effusa.</title>
        <authorList>
            <person name="Young C.A."/>
            <person name="Cox M.P."/>
            <person name="Ganley A.R.D."/>
            <person name="David W.J."/>
        </authorList>
    </citation>
    <scope>NUCLEOTIDE SEQUENCE [LARGE SCALE GENOMIC DNA]</scope>
    <source>
        <strain evidence="4">albino</strain>
    </source>
</reference>
<feature type="transmembrane region" description="Helical" evidence="2">
    <location>
        <begin position="150"/>
        <end position="172"/>
    </location>
</feature>
<protein>
    <recommendedName>
        <fullName evidence="5">Mid2 domain-containing protein</fullName>
    </recommendedName>
</protein>
<keyword evidence="2" id="KW-0472">Membrane</keyword>